<keyword evidence="4" id="KW-1185">Reference proteome</keyword>
<dbReference type="GO" id="GO:0090313">
    <property type="term" value="P:regulation of protein targeting to membrane"/>
    <property type="evidence" value="ECO:0007669"/>
    <property type="project" value="TreeGrafter"/>
</dbReference>
<dbReference type="Proteomes" id="UP001378188">
    <property type="component" value="Unassembled WGS sequence"/>
</dbReference>
<evidence type="ECO:0000313" key="4">
    <source>
        <dbReference type="Proteomes" id="UP001378188"/>
    </source>
</evidence>
<evidence type="ECO:0000259" key="2">
    <source>
        <dbReference type="Pfam" id="PF05170"/>
    </source>
</evidence>
<dbReference type="InterPro" id="IPR007844">
    <property type="entry name" value="AsmA"/>
</dbReference>
<gene>
    <name evidence="3" type="ORF">V3328_22715</name>
</gene>
<dbReference type="EMBL" id="JAZHOF010000011">
    <property type="protein sequence ID" value="MEJ8574315.1"/>
    <property type="molecule type" value="Genomic_DNA"/>
</dbReference>
<sequence>MNSFLLSLGIAIALLLIAAFTAPFFIDWSSYRDYFEARAGEIISRPVVFDGSLTVRLVPYPSLVADEVRIGGPNSGEGIDRIEMRAALSPLLSGELQVTEFTLTRPDVILRLDREGRIDWADSSALGTPLNPDRIVVDRVEIVDGSFTVEDERSGDIRYLEGVNLEGSASSLLGPFKIEGGGVLDGERYTVRLATGRAAEDGSGMRVKLSVLPAARPLAIALDGALLRIDGMPVFDGRLIVEKVVADAEEEESAPTWRLDGQLTASPESLVLDKMSIRFGTEVRNVSLSGAANVRLGADPRFDAVVSARQIDFDRTFGSGPDSPVSPQAALAQIGAMLDAEIFPLPGHLALDVESIVLSGGLLNDLSVDLNVDDGIWSLDRATVTAPGGTTLGVAGTIGLAGASPHFDGAARLHTDQATVFTNWMFGAQARLPRFAIPAGQMRASGQIRIDETGLGLERVEVRTGDTAIDGSLAYRPSREGERGAVALALTADRLAFSDDDGGLTGRASLLGGLERLLAGLDLDLQVQTGALSLGAVEARDFAVSTTIADGDVRIDELRVGDIGGARISGSGNVRSYARAPEGNLRLDVSADSVDGVVEALDAFGAPLLARHLADRAGDLVPADLSTDVQATTQADGSQGTLELTGTLGGTAVDGRFGFDGRLGDLDTSTIDVAVRADNADGGQLAAQLGLAPPPGAGGQGRLAVSAQGRPRDAVRFTVEAAGVGADGTLSGSARWPQGGGREVTADLDARLSDTEALLALAGIAVPTVDATELSVAGSVSGTDDIWRLSNLVIGDGESVARGELTFDVGGAEKIVGGSLEADRMELAWLMETLLGPQATSFPEAGSGETAWPSDALAPIEKTDWRGRIGLTTPAFGLFGGLVLTEAQTAFTFDGTRMSLEDLRGNLFGGRMAGGIDLVDAGGVVDLSGRVDLADARLEDFVWHDNSRAVATGAVSAGMEFTGRGRSLAAIASSLSGTGSFRVENGVLRRFNPNAFDQIVSAADAGLELTEEKVREAFAGHLDAGSLRFQSMEGAFAISSGVLRASNIRIDADDLRSFASATVDLSLLALDSEWTLQVTGGDDDGRTREVGVVFAGPIEAPSRQIDVNPLLGFLTVRAFEQEVERLEELQATILERQRLGRELIRQGQERVRREREAERRQNEAAAAEESARRAEEEARRAEEERRAREADQERQAAEEEARRRAEQEALRAAEERAQRQAEEERRRIEPAPASPGSAISVEPLPPPSPLEPQLQSQPLPPAEQQAPDSATTIDNSEFRRRIEDLLRQIPSASEGPMPTGGVMAREAFPEPFNLRPVTEPQNFSEPLDITPPDRQPVPQANVGQPGAGRPLNEAEAQPDTGERTFH</sequence>
<feature type="compositionally biased region" description="Low complexity" evidence="1">
    <location>
        <begin position="1251"/>
        <end position="1267"/>
    </location>
</feature>
<protein>
    <submittedName>
        <fullName evidence="3">AsmA-like C-terminal region-containing protein</fullName>
    </submittedName>
</protein>
<evidence type="ECO:0000256" key="1">
    <source>
        <dbReference type="SAM" id="MobiDB-lite"/>
    </source>
</evidence>
<evidence type="ECO:0000313" key="3">
    <source>
        <dbReference type="EMBL" id="MEJ8574315.1"/>
    </source>
</evidence>
<feature type="domain" description="AsmA" evidence="2">
    <location>
        <begin position="9"/>
        <end position="161"/>
    </location>
</feature>
<name>A0AAW9RQY2_9HYPH</name>
<dbReference type="InterPro" id="IPR052894">
    <property type="entry name" value="AsmA-related"/>
</dbReference>
<feature type="domain" description="AsmA" evidence="2">
    <location>
        <begin position="881"/>
        <end position="1045"/>
    </location>
</feature>
<organism evidence="3 4">
    <name type="scientific">Microbaculum marinum</name>
    <dbReference type="NCBI Taxonomy" id="1764581"/>
    <lineage>
        <taxon>Bacteria</taxon>
        <taxon>Pseudomonadati</taxon>
        <taxon>Pseudomonadota</taxon>
        <taxon>Alphaproteobacteria</taxon>
        <taxon>Hyphomicrobiales</taxon>
        <taxon>Tepidamorphaceae</taxon>
        <taxon>Microbaculum</taxon>
    </lineage>
</organism>
<dbReference type="RefSeq" id="WP_340332014.1">
    <property type="nucleotide sequence ID" value="NZ_JAZHOF010000011.1"/>
</dbReference>
<proteinExistence type="predicted"/>
<feature type="region of interest" description="Disordered" evidence="1">
    <location>
        <begin position="1150"/>
        <end position="1283"/>
    </location>
</feature>
<dbReference type="GO" id="GO:0005886">
    <property type="term" value="C:plasma membrane"/>
    <property type="evidence" value="ECO:0007669"/>
    <property type="project" value="TreeGrafter"/>
</dbReference>
<accession>A0AAW9RQY2</accession>
<feature type="compositionally biased region" description="Basic and acidic residues" evidence="1">
    <location>
        <begin position="1150"/>
        <end position="1162"/>
    </location>
</feature>
<dbReference type="PANTHER" id="PTHR30441:SF4">
    <property type="entry name" value="PROTEIN ASMA"/>
    <property type="match status" value="1"/>
</dbReference>
<feature type="compositionally biased region" description="Basic and acidic residues" evidence="1">
    <location>
        <begin position="1169"/>
        <end position="1229"/>
    </location>
</feature>
<comment type="caution">
    <text evidence="3">The sequence shown here is derived from an EMBL/GenBank/DDBJ whole genome shotgun (WGS) entry which is preliminary data.</text>
</comment>
<reference evidence="3 4" key="1">
    <citation type="submission" date="2024-02" db="EMBL/GenBank/DDBJ databases">
        <title>Genome analysis and characterization of Microbaculum marinisediminis sp. nov., isolated from marine sediment.</title>
        <authorList>
            <person name="Du Z.-J."/>
            <person name="Ye Y.-Q."/>
            <person name="Zhang Z.-R."/>
            <person name="Yuan S.-M."/>
            <person name="Zhang X.-Y."/>
        </authorList>
    </citation>
    <scope>NUCLEOTIDE SEQUENCE [LARGE SCALE GENOMIC DNA]</scope>
    <source>
        <strain evidence="3 4">SDUM1044001</strain>
    </source>
</reference>
<dbReference type="PANTHER" id="PTHR30441">
    <property type="entry name" value="DUF748 DOMAIN-CONTAINING PROTEIN"/>
    <property type="match status" value="1"/>
</dbReference>
<dbReference type="Pfam" id="PF05170">
    <property type="entry name" value="AsmA"/>
    <property type="match status" value="2"/>
</dbReference>
<feature type="region of interest" description="Disordered" evidence="1">
    <location>
        <begin position="1313"/>
        <end position="1366"/>
    </location>
</feature>